<protein>
    <submittedName>
        <fullName evidence="1">Uncharacterized protein</fullName>
    </submittedName>
</protein>
<dbReference type="Proteomes" id="UP001287286">
    <property type="component" value="Unassembled WGS sequence"/>
</dbReference>
<gene>
    <name evidence="1" type="ORF">Purlil1_14082</name>
</gene>
<sequence>MEGGTAKLRIDSRRLQDLPQKSHCRRPDEAVSVAGKVNMDVRCDGVENRGGTRILVCTHVPTLVLPLVLGNVQQVGVHGDPEAAAILLCLLRIPLPPFASSASHHTSSDFASHPSYYKTTCFTPRVLRAFMLHTTHPASFTPHILEADFATTRPASFTPRFLQAFMIHTTHPARFTPHILEADLASYHVLHHSSCKPACFIPHVMQANMLHITCPGSRFGLTPLVLQRDPEIAPVLVFAAQFPKLSASFIPLSSNHRVTTVLMACMRPERELPYPAQTLYIRVDEQQTGGRHKPDFGFTTSATTARNVKARWDVRSSSAFYGGKTTSECIIACEPFGHFE</sequence>
<accession>A0ABR0BCA5</accession>
<name>A0ABR0BCA5_PURLI</name>
<dbReference type="EMBL" id="JAWRVI010000444">
    <property type="protein sequence ID" value="KAK4064925.1"/>
    <property type="molecule type" value="Genomic_DNA"/>
</dbReference>
<proteinExistence type="predicted"/>
<evidence type="ECO:0000313" key="2">
    <source>
        <dbReference type="Proteomes" id="UP001287286"/>
    </source>
</evidence>
<comment type="caution">
    <text evidence="1">The sequence shown here is derived from an EMBL/GenBank/DDBJ whole genome shotgun (WGS) entry which is preliminary data.</text>
</comment>
<keyword evidence="2" id="KW-1185">Reference proteome</keyword>
<reference evidence="1 2" key="1">
    <citation type="journal article" date="2024" name="Microbiol. Resour. Announc.">
        <title>Genome annotations for the ascomycete fungi Trichoderma harzianum, Trichoderma aggressivum, and Purpureocillium lilacinum.</title>
        <authorList>
            <person name="Beijen E.P.W."/>
            <person name="Ohm R.A."/>
        </authorList>
    </citation>
    <scope>NUCLEOTIDE SEQUENCE [LARGE SCALE GENOMIC DNA]</scope>
    <source>
        <strain evidence="1 2">CBS 150709</strain>
    </source>
</reference>
<organism evidence="1 2">
    <name type="scientific">Purpureocillium lilacinum</name>
    <name type="common">Paecilomyces lilacinus</name>
    <dbReference type="NCBI Taxonomy" id="33203"/>
    <lineage>
        <taxon>Eukaryota</taxon>
        <taxon>Fungi</taxon>
        <taxon>Dikarya</taxon>
        <taxon>Ascomycota</taxon>
        <taxon>Pezizomycotina</taxon>
        <taxon>Sordariomycetes</taxon>
        <taxon>Hypocreomycetidae</taxon>
        <taxon>Hypocreales</taxon>
        <taxon>Ophiocordycipitaceae</taxon>
        <taxon>Purpureocillium</taxon>
    </lineage>
</organism>
<evidence type="ECO:0000313" key="1">
    <source>
        <dbReference type="EMBL" id="KAK4064925.1"/>
    </source>
</evidence>